<evidence type="ECO:0000313" key="1">
    <source>
        <dbReference type="EMBL" id="WZL70780.1"/>
    </source>
</evidence>
<organism evidence="1 2">
    <name type="scientific">Defluviitalea saccharophila</name>
    <dbReference type="NCBI Taxonomy" id="879970"/>
    <lineage>
        <taxon>Bacteria</taxon>
        <taxon>Bacillati</taxon>
        <taxon>Bacillota</taxon>
        <taxon>Clostridia</taxon>
        <taxon>Lachnospirales</taxon>
        <taxon>Defluviitaleaceae</taxon>
        <taxon>Defluviitalea</taxon>
    </lineage>
</organism>
<accession>A0ABZ2Y605</accession>
<sequence>MIHIEECWTAVDQTGYYGMVYDSMENASFVEKEDPNFKVTKGYRLVDENGNPVPDTESIYFDLTEAEEALQSINIEQLF</sequence>
<keyword evidence="2" id="KW-1185">Reference proteome</keyword>
<dbReference type="EMBL" id="CP121687">
    <property type="protein sequence ID" value="WZL70780.1"/>
    <property type="molecule type" value="Genomic_DNA"/>
</dbReference>
<name>A0ABZ2Y605_9FIRM</name>
<protein>
    <submittedName>
        <fullName evidence="1">Uncharacterized protein</fullName>
    </submittedName>
</protein>
<reference evidence="1 2" key="1">
    <citation type="submission" date="2023-03" db="EMBL/GenBank/DDBJ databases">
        <title>Novel Species.</title>
        <authorList>
            <person name="Ma S."/>
        </authorList>
    </citation>
    <scope>NUCLEOTIDE SEQUENCE [LARGE SCALE GENOMIC DNA]</scope>
    <source>
        <strain evidence="1 2">LIND6LT2</strain>
    </source>
</reference>
<dbReference type="Proteomes" id="UP001486565">
    <property type="component" value="Chromosome"/>
</dbReference>
<evidence type="ECO:0000313" key="2">
    <source>
        <dbReference type="Proteomes" id="UP001486565"/>
    </source>
</evidence>
<proteinExistence type="predicted"/>
<gene>
    <name evidence="1" type="ORF">QBE51_04470</name>
</gene>
<dbReference type="RefSeq" id="WP_341877737.1">
    <property type="nucleotide sequence ID" value="NZ_CP121687.1"/>
</dbReference>